<keyword evidence="3 5" id="KW-0378">Hydrolase</keyword>
<dbReference type="SUPFAM" id="SSF53649">
    <property type="entry name" value="Alkaline phosphatase-like"/>
    <property type="match status" value="1"/>
</dbReference>
<keyword evidence="6" id="KW-1185">Reference proteome</keyword>
<dbReference type="Proteomes" id="UP000442535">
    <property type="component" value="Unassembled WGS sequence"/>
</dbReference>
<dbReference type="InterPro" id="IPR024607">
    <property type="entry name" value="Sulfatase_CS"/>
</dbReference>
<dbReference type="RefSeq" id="WP_154545134.1">
    <property type="nucleotide sequence ID" value="NZ_JAQYQY010000009.1"/>
</dbReference>
<dbReference type="InterPro" id="IPR017850">
    <property type="entry name" value="Alkaline_phosphatase_core_sf"/>
</dbReference>
<dbReference type="PROSITE" id="PS00149">
    <property type="entry name" value="SULFATASE_2"/>
    <property type="match status" value="1"/>
</dbReference>
<evidence type="ECO:0000259" key="4">
    <source>
        <dbReference type="Pfam" id="PF00884"/>
    </source>
</evidence>
<sequence>MRRNVILIYTDQWRGDAFSIEGHPTVRTPYLDEFADRGARARRAYSGSPTCVPARMTLFTSLVAAHHGRVGYQDGVPFDVETTLAGEFKKAGYHTQAIGKMHLWPERVRAGFDDVILHDGYLHKSRRREQSTEWYDDYLSWLREQDGESAVADYLDDGLHCNSMVARPWSRPEAYHPTSWAVTKAIEWLYRRDPTVPFFLYLSFHRPHSPFDPPQWAFDQYMNMPSHEVPVGDWVEEFEPWRNDKRPDSLVAVYPEYDQHRAQAGYYGNMSHIDAQLERFFEVLGEFGLTQDTYVAFSSDHGEMLGDHHMWRKGYPYEGSAHIPFFIKGPGIPEHSTIDEVIEIRDWMPTLLECAGIDIPEGLDGRSVLPLIHGPNGEKVELPADQPRSQGTTGDEWREFTHGEHILNDVSMQFVLSQRFKYIWLHHNGHEQLFDIPNDPQELHNLAGDPNYGAELARHRQFLIECLEGREEGFVEDGHLVPGREVHTTLSFAGKNPVAVEHPKPQMGVAAP</sequence>
<gene>
    <name evidence="5" type="ORF">FYJ63_06885</name>
</gene>
<evidence type="ECO:0000256" key="3">
    <source>
        <dbReference type="ARBA" id="ARBA00022801"/>
    </source>
</evidence>
<dbReference type="PANTHER" id="PTHR45953">
    <property type="entry name" value="IDURONATE 2-SULFATASE"/>
    <property type="match status" value="1"/>
</dbReference>
<dbReference type="Gene3D" id="3.40.720.10">
    <property type="entry name" value="Alkaline Phosphatase, subunit A"/>
    <property type="match status" value="1"/>
</dbReference>
<evidence type="ECO:0000313" key="5">
    <source>
        <dbReference type="EMBL" id="MST49959.1"/>
    </source>
</evidence>
<proteinExistence type="inferred from homology"/>
<organism evidence="5 6">
    <name type="scientific">Mobiluncus porci</name>
    <dbReference type="NCBI Taxonomy" id="2652278"/>
    <lineage>
        <taxon>Bacteria</taxon>
        <taxon>Bacillati</taxon>
        <taxon>Actinomycetota</taxon>
        <taxon>Actinomycetes</taxon>
        <taxon>Actinomycetales</taxon>
        <taxon>Actinomycetaceae</taxon>
        <taxon>Mobiluncus</taxon>
    </lineage>
</organism>
<evidence type="ECO:0000313" key="6">
    <source>
        <dbReference type="Proteomes" id="UP000442535"/>
    </source>
</evidence>
<accession>A0A7K0K3F2</accession>
<dbReference type="GO" id="GO:0005737">
    <property type="term" value="C:cytoplasm"/>
    <property type="evidence" value="ECO:0007669"/>
    <property type="project" value="TreeGrafter"/>
</dbReference>
<dbReference type="EC" id="3.1.6.1" evidence="5"/>
<dbReference type="NCBIfam" id="NF010322">
    <property type="entry name" value="PRK13759.1"/>
    <property type="match status" value="1"/>
</dbReference>
<evidence type="ECO:0000256" key="2">
    <source>
        <dbReference type="ARBA" id="ARBA00022723"/>
    </source>
</evidence>
<reference evidence="5 6" key="1">
    <citation type="submission" date="2019-08" db="EMBL/GenBank/DDBJ databases">
        <title>In-depth cultivation of the pig gut microbiome towards novel bacterial diversity and tailored functional studies.</title>
        <authorList>
            <person name="Wylensek D."/>
            <person name="Hitch T.C.A."/>
            <person name="Clavel T."/>
        </authorList>
    </citation>
    <scope>NUCLEOTIDE SEQUENCE [LARGE SCALE GENOMIC DNA]</scope>
    <source>
        <strain evidence="5 6">RF-GAM-744-WT-7</strain>
    </source>
</reference>
<name>A0A7K0K3F2_9ACTO</name>
<dbReference type="GO" id="GO:0046872">
    <property type="term" value="F:metal ion binding"/>
    <property type="evidence" value="ECO:0007669"/>
    <property type="project" value="UniProtKB-KW"/>
</dbReference>
<dbReference type="PANTHER" id="PTHR45953:SF1">
    <property type="entry name" value="IDURONATE 2-SULFATASE"/>
    <property type="match status" value="1"/>
</dbReference>
<dbReference type="InterPro" id="IPR000917">
    <property type="entry name" value="Sulfatase_N"/>
</dbReference>
<comment type="caution">
    <text evidence="5">The sequence shown here is derived from an EMBL/GenBank/DDBJ whole genome shotgun (WGS) entry which is preliminary data.</text>
</comment>
<dbReference type="EMBL" id="VUMY01000011">
    <property type="protein sequence ID" value="MST49959.1"/>
    <property type="molecule type" value="Genomic_DNA"/>
</dbReference>
<dbReference type="AlphaFoldDB" id="A0A7K0K3F2"/>
<dbReference type="Pfam" id="PF00884">
    <property type="entry name" value="Sulfatase"/>
    <property type="match status" value="1"/>
</dbReference>
<feature type="domain" description="Sulfatase N-terminal" evidence="4">
    <location>
        <begin position="3"/>
        <end position="357"/>
    </location>
</feature>
<comment type="similarity">
    <text evidence="1">Belongs to the sulfatase family.</text>
</comment>
<protein>
    <submittedName>
        <fullName evidence="5">Arylsulfatase</fullName>
        <ecNumber evidence="5">3.1.6.1</ecNumber>
    </submittedName>
</protein>
<evidence type="ECO:0000256" key="1">
    <source>
        <dbReference type="ARBA" id="ARBA00008779"/>
    </source>
</evidence>
<keyword evidence="2" id="KW-0479">Metal-binding</keyword>
<dbReference type="GO" id="GO:0004065">
    <property type="term" value="F:arylsulfatase activity"/>
    <property type="evidence" value="ECO:0007669"/>
    <property type="project" value="UniProtKB-EC"/>
</dbReference>